<gene>
    <name evidence="1" type="ORF">Glove_66g80</name>
</gene>
<comment type="caution">
    <text evidence="1">The sequence shown here is derived from an EMBL/GenBank/DDBJ whole genome shotgun (WGS) entry which is preliminary data.</text>
</comment>
<name>A0A397JCX9_9GLOM</name>
<dbReference type="EMBL" id="PQFF01000063">
    <property type="protein sequence ID" value="RHZ85427.1"/>
    <property type="molecule type" value="Genomic_DNA"/>
</dbReference>
<evidence type="ECO:0000313" key="2">
    <source>
        <dbReference type="Proteomes" id="UP000266861"/>
    </source>
</evidence>
<protein>
    <submittedName>
        <fullName evidence="1">Uncharacterized protein</fullName>
    </submittedName>
</protein>
<dbReference type="Proteomes" id="UP000266861">
    <property type="component" value="Unassembled WGS sequence"/>
</dbReference>
<proteinExistence type="predicted"/>
<accession>A0A397JCX9</accession>
<reference evidence="1 2" key="1">
    <citation type="submission" date="2018-08" db="EMBL/GenBank/DDBJ databases">
        <title>Genome and evolution of the arbuscular mycorrhizal fungus Diversispora epigaea (formerly Glomus versiforme) and its bacterial endosymbionts.</title>
        <authorList>
            <person name="Sun X."/>
            <person name="Fei Z."/>
            <person name="Harrison M."/>
        </authorList>
    </citation>
    <scope>NUCLEOTIDE SEQUENCE [LARGE SCALE GENOMIC DNA]</scope>
    <source>
        <strain evidence="1 2">IT104</strain>
    </source>
</reference>
<keyword evidence="2" id="KW-1185">Reference proteome</keyword>
<sequence length="290" mass="33668">MKRGFEKELKINSDGKVTHNPCISHCLLYAFGECDNKHEIQCSELRETKQDFFGKHGWTLHTILIFTKEINSNELNIAAYDHWSLDTKQDAWFTASAFEAVFETIEKNLIKGLSGISLVNFEPNRNIEDEIYELEELDKSKNIRKKSKIKTIKGISKLFYWEWPCKDKYTGYICARPLPHVVSQYTVLETKWTMPITVESDSFGNSIDLENIMENNIVNEDLTIISNNMNNTEDIDINIEASLFELDNNFQMISFFLSKFPIDRNLALIQRIDPFDNIEILEFVKLVGIS</sequence>
<organism evidence="1 2">
    <name type="scientific">Diversispora epigaea</name>
    <dbReference type="NCBI Taxonomy" id="1348612"/>
    <lineage>
        <taxon>Eukaryota</taxon>
        <taxon>Fungi</taxon>
        <taxon>Fungi incertae sedis</taxon>
        <taxon>Mucoromycota</taxon>
        <taxon>Glomeromycotina</taxon>
        <taxon>Glomeromycetes</taxon>
        <taxon>Diversisporales</taxon>
        <taxon>Diversisporaceae</taxon>
        <taxon>Diversispora</taxon>
    </lineage>
</organism>
<evidence type="ECO:0000313" key="1">
    <source>
        <dbReference type="EMBL" id="RHZ85427.1"/>
    </source>
</evidence>
<dbReference type="AlphaFoldDB" id="A0A397JCX9"/>